<sequence length="175" mass="20017">MSFIFRPCALEMDEEAYAAFLIQHHAELNLPYSFPMKLSFMGGPLILGKGLLLFSEEPYEIAGAAGFVCGTGEHDYEDQHICQIEIAFIRKEYRGTRLFAHGLNALIELMKKSSPDVQQVQFWVRADDRQLDKLLSKFTALRDASKSPVIHLMLYKIPFSELEGYVQKRTARTRP</sequence>
<dbReference type="AlphaFoldDB" id="A0A1B2DHT5"/>
<evidence type="ECO:0000313" key="1">
    <source>
        <dbReference type="EMBL" id="ANY67263.1"/>
    </source>
</evidence>
<dbReference type="EMBL" id="CP016808">
    <property type="protein sequence ID" value="ANY67263.1"/>
    <property type="molecule type" value="Genomic_DNA"/>
</dbReference>
<dbReference type="RefSeq" id="WP_099518472.1">
    <property type="nucleotide sequence ID" value="NZ_CP016808.1"/>
</dbReference>
<organism evidence="1">
    <name type="scientific">Paenibacillus sp. BIHB 4019</name>
    <dbReference type="NCBI Taxonomy" id="1870819"/>
    <lineage>
        <taxon>Bacteria</taxon>
        <taxon>Bacillati</taxon>
        <taxon>Bacillota</taxon>
        <taxon>Bacilli</taxon>
        <taxon>Bacillales</taxon>
        <taxon>Paenibacillaceae</taxon>
        <taxon>Paenibacillus</taxon>
    </lineage>
</organism>
<protein>
    <recommendedName>
        <fullName evidence="2">N-acetyltransferase domain-containing protein</fullName>
    </recommendedName>
</protein>
<dbReference type="InterPro" id="IPR016181">
    <property type="entry name" value="Acyl_CoA_acyltransferase"/>
</dbReference>
<proteinExistence type="predicted"/>
<evidence type="ECO:0008006" key="2">
    <source>
        <dbReference type="Google" id="ProtNLM"/>
    </source>
</evidence>
<accession>A0A1B2DHT5</accession>
<reference evidence="1" key="1">
    <citation type="submission" date="2016-08" db="EMBL/GenBank/DDBJ databases">
        <title>Complete Genome Seqeunce of Paenibacillus sp. BIHB 4019 from tea rhizoplane.</title>
        <authorList>
            <person name="Thakur R."/>
            <person name="Swarnkar M.K."/>
            <person name="Gulati A."/>
        </authorList>
    </citation>
    <scope>NUCLEOTIDE SEQUENCE [LARGE SCALE GENOMIC DNA]</scope>
    <source>
        <strain evidence="1">BIHB4019</strain>
    </source>
</reference>
<name>A0A1B2DHT5_9BACL</name>
<dbReference type="SUPFAM" id="SSF55729">
    <property type="entry name" value="Acyl-CoA N-acyltransferases (Nat)"/>
    <property type="match status" value="1"/>
</dbReference>
<gene>
    <name evidence="1" type="ORF">BBD42_12870</name>
</gene>